<keyword evidence="1" id="KW-0472">Membrane</keyword>
<evidence type="ECO:0000313" key="2">
    <source>
        <dbReference type="EMBL" id="GAK58933.1"/>
    </source>
</evidence>
<protein>
    <submittedName>
        <fullName evidence="2">Uncharacterized protein</fullName>
    </submittedName>
</protein>
<dbReference type="AlphaFoldDB" id="A0A081C2X8"/>
<name>A0A081C2X8_VECG1</name>
<keyword evidence="3" id="KW-1185">Reference proteome</keyword>
<sequence length="71" mass="8310">MHVSVNLFNMIVSRFLKYTHIINNDTICIIIDNMRFVLLSAIFHLLYFKYVSFLIISDMADPRQLSAANSR</sequence>
<organism evidence="2 3">
    <name type="scientific">Vecturithrix granuli</name>
    <dbReference type="NCBI Taxonomy" id="1499967"/>
    <lineage>
        <taxon>Bacteria</taxon>
        <taxon>Candidatus Moduliflexota</taxon>
        <taxon>Candidatus Vecturitrichia</taxon>
        <taxon>Candidatus Vecturitrichales</taxon>
        <taxon>Candidatus Vecturitrichaceae</taxon>
        <taxon>Candidatus Vecturithrix</taxon>
    </lineage>
</organism>
<dbReference type="Proteomes" id="UP000030661">
    <property type="component" value="Unassembled WGS sequence"/>
</dbReference>
<accession>A0A081C2X8</accession>
<dbReference type="HOGENOM" id="CLU_2731805_0_0_0"/>
<feature type="transmembrane region" description="Helical" evidence="1">
    <location>
        <begin position="36"/>
        <end position="56"/>
    </location>
</feature>
<keyword evidence="1" id="KW-1133">Transmembrane helix</keyword>
<dbReference type="STRING" id="1499967.U27_05908"/>
<dbReference type="EMBL" id="DF820469">
    <property type="protein sequence ID" value="GAK58933.1"/>
    <property type="molecule type" value="Genomic_DNA"/>
</dbReference>
<proteinExistence type="predicted"/>
<evidence type="ECO:0000256" key="1">
    <source>
        <dbReference type="SAM" id="Phobius"/>
    </source>
</evidence>
<keyword evidence="1" id="KW-0812">Transmembrane</keyword>
<evidence type="ECO:0000313" key="3">
    <source>
        <dbReference type="Proteomes" id="UP000030661"/>
    </source>
</evidence>
<gene>
    <name evidence="2" type="ORF">U27_05908</name>
</gene>
<reference evidence="2 3" key="1">
    <citation type="journal article" date="2015" name="PeerJ">
        <title>First genomic representation of candidate bacterial phylum KSB3 points to enhanced environmental sensing as a trigger of wastewater bulking.</title>
        <authorList>
            <person name="Sekiguchi Y."/>
            <person name="Ohashi A."/>
            <person name="Parks D.H."/>
            <person name="Yamauchi T."/>
            <person name="Tyson G.W."/>
            <person name="Hugenholtz P."/>
        </authorList>
    </citation>
    <scope>NUCLEOTIDE SEQUENCE [LARGE SCALE GENOMIC DNA]</scope>
</reference>